<dbReference type="AlphaFoldDB" id="A0A369CHK6"/>
<evidence type="ECO:0000313" key="1">
    <source>
        <dbReference type="EMBL" id="RCX33173.1"/>
    </source>
</evidence>
<gene>
    <name evidence="1" type="ORF">DFQ59_101472</name>
</gene>
<sequence length="255" mass="26466">MSGTVLFTPGGWPGMIGRFPLLFAVLLAAAAGCAPPAPRPAGERAVSPAPGVVVVVSEHVTIDRAEGREWIRAVDPLPLERRLQACLGREVGRASLPLRLIDADEYRRQVLPGLDARDAPRTLPSFRVLATDAGFRARAGAIGLRYVVLVSARAEQAEEGGIGCFSGYGGGFCLGLVTWDKTTRLRAQLVELGVGASGAPVTADASGRSWFAVALLIPLGMPAAPEGRACDSLARGVVAAIAAGRTADAARLPPE</sequence>
<evidence type="ECO:0000313" key="2">
    <source>
        <dbReference type="Proteomes" id="UP000252707"/>
    </source>
</evidence>
<name>A0A369CHK6_9GAMM</name>
<dbReference type="EMBL" id="QPJY01000001">
    <property type="protein sequence ID" value="RCX33173.1"/>
    <property type="molecule type" value="Genomic_DNA"/>
</dbReference>
<dbReference type="Proteomes" id="UP000252707">
    <property type="component" value="Unassembled WGS sequence"/>
</dbReference>
<reference evidence="1 2" key="1">
    <citation type="submission" date="2018-07" db="EMBL/GenBank/DDBJ databases">
        <title>Genomic Encyclopedia of Type Strains, Phase IV (KMG-IV): sequencing the most valuable type-strain genomes for metagenomic binning, comparative biology and taxonomic classification.</title>
        <authorList>
            <person name="Goeker M."/>
        </authorList>
    </citation>
    <scope>NUCLEOTIDE SEQUENCE [LARGE SCALE GENOMIC DNA]</scope>
    <source>
        <strain evidence="1 2">DSM 26407</strain>
    </source>
</reference>
<accession>A0A369CHK6</accession>
<comment type="caution">
    <text evidence="1">The sequence shown here is derived from an EMBL/GenBank/DDBJ whole genome shotgun (WGS) entry which is preliminary data.</text>
</comment>
<protein>
    <submittedName>
        <fullName evidence="1">Uncharacterized protein</fullName>
    </submittedName>
</protein>
<organism evidence="1 2">
    <name type="scientific">Thioalbus denitrificans</name>
    <dbReference type="NCBI Taxonomy" id="547122"/>
    <lineage>
        <taxon>Bacteria</taxon>
        <taxon>Pseudomonadati</taxon>
        <taxon>Pseudomonadota</taxon>
        <taxon>Gammaproteobacteria</taxon>
        <taxon>Chromatiales</taxon>
        <taxon>Ectothiorhodospiraceae</taxon>
        <taxon>Thioalbus</taxon>
    </lineage>
</organism>
<keyword evidence="2" id="KW-1185">Reference proteome</keyword>
<proteinExistence type="predicted"/>